<evidence type="ECO:0000313" key="9">
    <source>
        <dbReference type="EMBL" id="CAF0914122.1"/>
    </source>
</evidence>
<dbReference type="InterPro" id="IPR000742">
    <property type="entry name" value="EGF"/>
</dbReference>
<dbReference type="AlphaFoldDB" id="A0A814AKP1"/>
<sequence>MIWISLISCLLTLSSSAYGRSTYGFYSSVPHSQTSNLMGMSDSTMQQKPLMARPSFQSQVPMPNVYRLQPTPKTTDMSSSWMQNVQESTSKTPMDYGVPQKQETFTQTEQTVVTSPSFGTQQQKVQRVQMQTEADMLCRGRRRETVIPLEDKRRFVVCIDNSKGFEQRCPKGLYYYPESRRCERKFRGLENPCAQKPCLNNGQCAPVDVTSYKCQCPAGFDGRNCELDARVCQTQQPCGQSSDRRCQSFRLGAALPYMCIFQDGLAYGLNAQQVQRSPCQGVDGTQALAVTNKGFIMCDGERMFVESCPGGTVWDDLNKACVWPDMQTFTDVPFIGQSETQQVSTNNQQQESIVTSTTQSNQLQMPQQTQVRQDESSSSFVDQASMSEQQIQSSTPQPEQMQQFGYSQQPEQMHQFGYSQQPEQMQQFQSSQQPDQTQQFGYSRQSEQMQQFQSPQQPDQMQQFGFSRQPEQTQPYQSSQQPDQMQQFQSSQQPDQMQESELPRQPEQKQEFQLPEEYSFPQQEKTQQFQLSQQQQQQQQQQPEQMQEYQFSLPQSEKPQQSSFPQPEKAQQFGLTQESEQTQQYQMPQEYSYSQLDKGEKLQLTKQPEQMPQYQLSYPQQETTQQFQLPKQAEPMKEYQYPKVFSTPQRETMQQFQLPEQQQQQQPSSAYGSQPQFQRFHNWQQPYHGFQTWQQPIQRQ</sequence>
<keyword evidence="6" id="KW-0732">Signal</keyword>
<dbReference type="Pfam" id="PF01607">
    <property type="entry name" value="CBM_14"/>
    <property type="match status" value="2"/>
</dbReference>
<dbReference type="InterPro" id="IPR002557">
    <property type="entry name" value="Chitin-bd_dom"/>
</dbReference>
<dbReference type="PANTHER" id="PTHR12916:SF9">
    <property type="entry name" value="NEUROGENIC LOCUS NOTCH HOMOLOG PROTEIN 1-RELATED"/>
    <property type="match status" value="1"/>
</dbReference>
<keyword evidence="3 4" id="KW-1015">Disulfide bond</keyword>
<dbReference type="EMBL" id="CAJNOU010000204">
    <property type="protein sequence ID" value="CAF0914122.1"/>
    <property type="molecule type" value="Genomic_DNA"/>
</dbReference>
<dbReference type="InterPro" id="IPR036508">
    <property type="entry name" value="Chitin-bd_dom_sf"/>
</dbReference>
<feature type="compositionally biased region" description="Polar residues" evidence="5">
    <location>
        <begin position="604"/>
        <end position="629"/>
    </location>
</feature>
<reference evidence="9" key="1">
    <citation type="submission" date="2021-02" db="EMBL/GenBank/DDBJ databases">
        <authorList>
            <person name="Nowell W R."/>
        </authorList>
    </citation>
    <scope>NUCLEOTIDE SEQUENCE</scope>
</reference>
<gene>
    <name evidence="10" type="ORF">FNK824_LOCUS315</name>
    <name evidence="9" type="ORF">SEV965_LOCUS6302</name>
</gene>
<evidence type="ECO:0000259" key="7">
    <source>
        <dbReference type="PROSITE" id="PS50026"/>
    </source>
</evidence>
<dbReference type="PANTHER" id="PTHR12916">
    <property type="entry name" value="CYTOCHROME C OXIDASE POLYPEPTIDE VIC-2"/>
    <property type="match status" value="1"/>
</dbReference>
<dbReference type="GO" id="GO:0005576">
    <property type="term" value="C:extracellular region"/>
    <property type="evidence" value="ECO:0007669"/>
    <property type="project" value="InterPro"/>
</dbReference>
<evidence type="ECO:0000256" key="6">
    <source>
        <dbReference type="SAM" id="SignalP"/>
    </source>
</evidence>
<dbReference type="Gene3D" id="2.170.140.10">
    <property type="entry name" value="Chitin binding domain"/>
    <property type="match status" value="1"/>
</dbReference>
<dbReference type="GO" id="GO:0005509">
    <property type="term" value="F:calcium ion binding"/>
    <property type="evidence" value="ECO:0007669"/>
    <property type="project" value="InterPro"/>
</dbReference>
<dbReference type="GO" id="GO:0008061">
    <property type="term" value="F:chitin binding"/>
    <property type="evidence" value="ECO:0007669"/>
    <property type="project" value="InterPro"/>
</dbReference>
<dbReference type="PROSITE" id="PS50940">
    <property type="entry name" value="CHIT_BIND_II"/>
    <property type="match status" value="1"/>
</dbReference>
<dbReference type="GO" id="GO:0005112">
    <property type="term" value="F:Notch binding"/>
    <property type="evidence" value="ECO:0007669"/>
    <property type="project" value="TreeGrafter"/>
</dbReference>
<comment type="caution">
    <text evidence="9">The sequence shown here is derived from an EMBL/GenBank/DDBJ whole genome shotgun (WGS) entry which is preliminary data.</text>
</comment>
<dbReference type="Gene3D" id="2.10.25.10">
    <property type="entry name" value="Laminin"/>
    <property type="match status" value="1"/>
</dbReference>
<keyword evidence="2" id="KW-0677">Repeat</keyword>
<feature type="domain" description="EGF-like" evidence="7">
    <location>
        <begin position="189"/>
        <end position="226"/>
    </location>
</feature>
<feature type="signal peptide" evidence="6">
    <location>
        <begin position="1"/>
        <end position="19"/>
    </location>
</feature>
<evidence type="ECO:0000256" key="5">
    <source>
        <dbReference type="SAM" id="MobiDB-lite"/>
    </source>
</evidence>
<feature type="compositionally biased region" description="Polar residues" evidence="5">
    <location>
        <begin position="340"/>
        <end position="412"/>
    </location>
</feature>
<keyword evidence="1 4" id="KW-0245">EGF-like domain</keyword>
<feature type="compositionally biased region" description="Low complexity" evidence="5">
    <location>
        <begin position="522"/>
        <end position="550"/>
    </location>
</feature>
<feature type="compositionally biased region" description="Polar residues" evidence="5">
    <location>
        <begin position="573"/>
        <end position="595"/>
    </location>
</feature>
<name>A0A814AKP1_9BILA</name>
<evidence type="ECO:0000313" key="10">
    <source>
        <dbReference type="EMBL" id="CAF3537954.1"/>
    </source>
</evidence>
<proteinExistence type="predicted"/>
<feature type="compositionally biased region" description="Low complexity" evidence="5">
    <location>
        <begin position="419"/>
        <end position="500"/>
    </location>
</feature>
<dbReference type="Proteomes" id="UP000663874">
    <property type="component" value="Unassembled WGS sequence"/>
</dbReference>
<dbReference type="PROSITE" id="PS00022">
    <property type="entry name" value="EGF_1"/>
    <property type="match status" value="1"/>
</dbReference>
<feature type="compositionally biased region" description="Basic and acidic residues" evidence="5">
    <location>
        <begin position="501"/>
        <end position="510"/>
    </location>
</feature>
<feature type="compositionally biased region" description="Low complexity" evidence="5">
    <location>
        <begin position="654"/>
        <end position="676"/>
    </location>
</feature>
<dbReference type="SMART" id="SM00494">
    <property type="entry name" value="ChtBD2"/>
    <property type="match status" value="2"/>
</dbReference>
<dbReference type="Proteomes" id="UP000663889">
    <property type="component" value="Unassembled WGS sequence"/>
</dbReference>
<dbReference type="GO" id="GO:0007219">
    <property type="term" value="P:Notch signaling pathway"/>
    <property type="evidence" value="ECO:0007669"/>
    <property type="project" value="TreeGrafter"/>
</dbReference>
<organism evidence="9 11">
    <name type="scientific">Rotaria sordida</name>
    <dbReference type="NCBI Taxonomy" id="392033"/>
    <lineage>
        <taxon>Eukaryota</taxon>
        <taxon>Metazoa</taxon>
        <taxon>Spiralia</taxon>
        <taxon>Gnathifera</taxon>
        <taxon>Rotifera</taxon>
        <taxon>Eurotatoria</taxon>
        <taxon>Bdelloidea</taxon>
        <taxon>Philodinida</taxon>
        <taxon>Philodinidae</taxon>
        <taxon>Rotaria</taxon>
    </lineage>
</organism>
<feature type="compositionally biased region" description="Polar residues" evidence="5">
    <location>
        <begin position="552"/>
        <end position="565"/>
    </location>
</feature>
<dbReference type="InterPro" id="IPR001881">
    <property type="entry name" value="EGF-like_Ca-bd_dom"/>
</dbReference>
<evidence type="ECO:0000259" key="8">
    <source>
        <dbReference type="PROSITE" id="PS50940"/>
    </source>
</evidence>
<dbReference type="PROSITE" id="PS01186">
    <property type="entry name" value="EGF_2"/>
    <property type="match status" value="1"/>
</dbReference>
<dbReference type="CDD" id="cd00054">
    <property type="entry name" value="EGF_CA"/>
    <property type="match status" value="1"/>
</dbReference>
<evidence type="ECO:0000256" key="4">
    <source>
        <dbReference type="PROSITE-ProRule" id="PRU00076"/>
    </source>
</evidence>
<accession>A0A814AKP1</accession>
<feature type="disulfide bond" evidence="4">
    <location>
        <begin position="216"/>
        <end position="225"/>
    </location>
</feature>
<feature type="chain" id="PRO_5036223806" evidence="6">
    <location>
        <begin position="20"/>
        <end position="700"/>
    </location>
</feature>
<dbReference type="EMBL" id="CAJOBE010000012">
    <property type="protein sequence ID" value="CAF3537954.1"/>
    <property type="molecule type" value="Genomic_DNA"/>
</dbReference>
<dbReference type="SUPFAM" id="SSF57196">
    <property type="entry name" value="EGF/Laminin"/>
    <property type="match status" value="1"/>
</dbReference>
<dbReference type="PROSITE" id="PS50026">
    <property type="entry name" value="EGF_3"/>
    <property type="match status" value="1"/>
</dbReference>
<dbReference type="SUPFAM" id="SSF57625">
    <property type="entry name" value="Invertebrate chitin-binding proteins"/>
    <property type="match status" value="2"/>
</dbReference>
<evidence type="ECO:0000256" key="1">
    <source>
        <dbReference type="ARBA" id="ARBA00022536"/>
    </source>
</evidence>
<evidence type="ECO:0000256" key="2">
    <source>
        <dbReference type="ARBA" id="ARBA00022737"/>
    </source>
</evidence>
<evidence type="ECO:0000313" key="11">
    <source>
        <dbReference type="Proteomes" id="UP000663889"/>
    </source>
</evidence>
<evidence type="ECO:0000256" key="3">
    <source>
        <dbReference type="ARBA" id="ARBA00023157"/>
    </source>
</evidence>
<dbReference type="SMART" id="SM00179">
    <property type="entry name" value="EGF_CA"/>
    <property type="match status" value="1"/>
</dbReference>
<protein>
    <submittedName>
        <fullName evidence="9">Uncharacterized protein</fullName>
    </submittedName>
</protein>
<feature type="region of interest" description="Disordered" evidence="5">
    <location>
        <begin position="340"/>
        <end position="678"/>
    </location>
</feature>
<feature type="domain" description="Chitin-binding type-2" evidence="8">
    <location>
        <begin position="135"/>
        <end position="195"/>
    </location>
</feature>
<dbReference type="SMART" id="SM00181">
    <property type="entry name" value="EGF"/>
    <property type="match status" value="1"/>
</dbReference>
<dbReference type="FunFam" id="2.10.25.10:FF:000063">
    <property type="entry name" value="Slit guidance ligand 2"/>
    <property type="match status" value="1"/>
</dbReference>
<dbReference type="Pfam" id="PF00008">
    <property type="entry name" value="EGF"/>
    <property type="match status" value="1"/>
</dbReference>
<comment type="caution">
    <text evidence="4">Lacks conserved residue(s) required for the propagation of feature annotation.</text>
</comment>